<dbReference type="InterPro" id="IPR035901">
    <property type="entry name" value="GIY-YIG_endonuc_sf"/>
</dbReference>
<evidence type="ECO:0000259" key="2">
    <source>
        <dbReference type="PROSITE" id="PS50164"/>
    </source>
</evidence>
<dbReference type="InterPro" id="IPR000305">
    <property type="entry name" value="GIY-YIG_endonuc"/>
</dbReference>
<organism evidence="3 4">
    <name type="scientific">Sphingomonas floccifaciens</name>
    <dbReference type="NCBI Taxonomy" id="1844115"/>
    <lineage>
        <taxon>Bacteria</taxon>
        <taxon>Pseudomonadati</taxon>
        <taxon>Pseudomonadota</taxon>
        <taxon>Alphaproteobacteria</taxon>
        <taxon>Sphingomonadales</taxon>
        <taxon>Sphingomonadaceae</taxon>
        <taxon>Sphingomonas</taxon>
    </lineage>
</organism>
<dbReference type="PANTHER" id="PTHR34477:SF5">
    <property type="entry name" value="BSL5627 PROTEIN"/>
    <property type="match status" value="1"/>
</dbReference>
<comment type="similarity">
    <text evidence="1">Belongs to the UPF0213 family.</text>
</comment>
<protein>
    <submittedName>
        <fullName evidence="3">GIY-YIG nuclease family protein</fullName>
    </submittedName>
</protein>
<dbReference type="Proteomes" id="UP001597283">
    <property type="component" value="Unassembled WGS sequence"/>
</dbReference>
<dbReference type="Gene3D" id="3.40.1440.10">
    <property type="entry name" value="GIY-YIG endonuclease"/>
    <property type="match status" value="1"/>
</dbReference>
<dbReference type="SUPFAM" id="SSF82771">
    <property type="entry name" value="GIY-YIG endonuclease"/>
    <property type="match status" value="1"/>
</dbReference>
<reference evidence="4" key="1">
    <citation type="journal article" date="2019" name="Int. J. Syst. Evol. Microbiol.">
        <title>The Global Catalogue of Microorganisms (GCM) 10K type strain sequencing project: providing services to taxonomists for standard genome sequencing and annotation.</title>
        <authorList>
            <consortium name="The Broad Institute Genomics Platform"/>
            <consortium name="The Broad Institute Genome Sequencing Center for Infectious Disease"/>
            <person name="Wu L."/>
            <person name="Ma J."/>
        </authorList>
    </citation>
    <scope>NUCLEOTIDE SEQUENCE [LARGE SCALE GENOMIC DNA]</scope>
    <source>
        <strain evidence="4">Q85</strain>
    </source>
</reference>
<comment type="caution">
    <text evidence="3">The sequence shown here is derived from an EMBL/GenBank/DDBJ whole genome shotgun (WGS) entry which is preliminary data.</text>
</comment>
<feature type="domain" description="GIY-YIG" evidence="2">
    <location>
        <begin position="2"/>
        <end position="78"/>
    </location>
</feature>
<keyword evidence="4" id="KW-1185">Reference proteome</keyword>
<dbReference type="PANTHER" id="PTHR34477">
    <property type="entry name" value="UPF0213 PROTEIN YHBQ"/>
    <property type="match status" value="1"/>
</dbReference>
<evidence type="ECO:0000313" key="3">
    <source>
        <dbReference type="EMBL" id="MFD1788399.1"/>
    </source>
</evidence>
<dbReference type="CDD" id="cd10448">
    <property type="entry name" value="GIY-YIG_unchar_3"/>
    <property type="match status" value="1"/>
</dbReference>
<evidence type="ECO:0000256" key="1">
    <source>
        <dbReference type="ARBA" id="ARBA00007435"/>
    </source>
</evidence>
<sequence>MGGGYFYILANRKNGALYAGVTKDIRHRIVQHRKRAGSTHAKKYDIYRLVYVEEAPTILDAIAREKTVKKWRRPWKVRLIEATNPDWRDLFFDLNR</sequence>
<dbReference type="EMBL" id="JBHUFC010000003">
    <property type="protein sequence ID" value="MFD1788399.1"/>
    <property type="molecule type" value="Genomic_DNA"/>
</dbReference>
<evidence type="ECO:0000313" key="4">
    <source>
        <dbReference type="Proteomes" id="UP001597283"/>
    </source>
</evidence>
<dbReference type="Pfam" id="PF01541">
    <property type="entry name" value="GIY-YIG"/>
    <property type="match status" value="1"/>
</dbReference>
<name>A0ABW4NFW1_9SPHN</name>
<gene>
    <name evidence="3" type="ORF">ACFSC3_12530</name>
</gene>
<accession>A0ABW4NFW1</accession>
<dbReference type="RefSeq" id="WP_380940783.1">
    <property type="nucleotide sequence ID" value="NZ_JBHUFC010000003.1"/>
</dbReference>
<proteinExistence type="inferred from homology"/>
<dbReference type="InterPro" id="IPR050190">
    <property type="entry name" value="UPF0213_domain"/>
</dbReference>
<dbReference type="SMART" id="SM00465">
    <property type="entry name" value="GIYc"/>
    <property type="match status" value="1"/>
</dbReference>
<dbReference type="PROSITE" id="PS50164">
    <property type="entry name" value="GIY_YIG"/>
    <property type="match status" value="1"/>
</dbReference>